<comment type="cofactor">
    <cofactor evidence="4">
        <name>Zn(2+)</name>
        <dbReference type="ChEBI" id="CHEBI:29105"/>
    </cofactor>
</comment>
<comment type="catalytic activity">
    <reaction evidence="1 10 11">
        <text>D-ribulose 5-phosphate = D-xylulose 5-phosphate</text>
        <dbReference type="Rhea" id="RHEA:13677"/>
        <dbReference type="ChEBI" id="CHEBI:57737"/>
        <dbReference type="ChEBI" id="CHEBI:58121"/>
        <dbReference type="EC" id="5.1.3.1"/>
    </reaction>
</comment>
<comment type="pathway">
    <text evidence="10">Carbohydrate degradation.</text>
</comment>
<feature type="binding site" evidence="10 13">
    <location>
        <position position="32"/>
    </location>
    <ligand>
        <name>a divalent metal cation</name>
        <dbReference type="ChEBI" id="CHEBI:60240"/>
    </ligand>
</feature>
<feature type="binding site" evidence="10 13">
    <location>
        <position position="65"/>
    </location>
    <ligand>
        <name>a divalent metal cation</name>
        <dbReference type="ChEBI" id="CHEBI:60240"/>
    </ligand>
</feature>
<evidence type="ECO:0000256" key="12">
    <source>
        <dbReference type="PIRSR" id="PIRSR001461-1"/>
    </source>
</evidence>
<evidence type="ECO:0000256" key="3">
    <source>
        <dbReference type="ARBA" id="ARBA00001941"/>
    </source>
</evidence>
<dbReference type="PIRSF" id="PIRSF001461">
    <property type="entry name" value="RPE"/>
    <property type="match status" value="1"/>
</dbReference>
<evidence type="ECO:0000256" key="13">
    <source>
        <dbReference type="PIRSR" id="PIRSR001461-2"/>
    </source>
</evidence>
<evidence type="ECO:0000256" key="11">
    <source>
        <dbReference type="PIRNR" id="PIRNR001461"/>
    </source>
</evidence>
<evidence type="ECO:0000256" key="8">
    <source>
        <dbReference type="ARBA" id="ARBA00022723"/>
    </source>
</evidence>
<evidence type="ECO:0000256" key="10">
    <source>
        <dbReference type="HAMAP-Rule" id="MF_02227"/>
    </source>
</evidence>
<comment type="cofactor">
    <cofactor evidence="2">
        <name>Mn(2+)</name>
        <dbReference type="ChEBI" id="CHEBI:29035"/>
    </cofactor>
</comment>
<keyword evidence="16" id="KW-1185">Reference proteome</keyword>
<reference evidence="15" key="1">
    <citation type="submission" date="2021-05" db="EMBL/GenBank/DDBJ databases">
        <title>Complete genome sequence of the cellulolytic planctomycete Telmatocola sphagniphila SP2T and characterization of the first cellulase from planctomycetes.</title>
        <authorList>
            <person name="Rakitin A.L."/>
            <person name="Beletsky A.V."/>
            <person name="Naumoff D.G."/>
            <person name="Kulichevskaya I.S."/>
            <person name="Mardanov A.V."/>
            <person name="Ravin N.V."/>
            <person name="Dedysh S.N."/>
        </authorList>
    </citation>
    <scope>NUCLEOTIDE SEQUENCE</scope>
    <source>
        <strain evidence="15">SP2T</strain>
    </source>
</reference>
<feature type="active site" description="Proton acceptor" evidence="10 12">
    <location>
        <position position="34"/>
    </location>
</feature>
<dbReference type="KEGG" id="tsph:KIH39_05260"/>
<dbReference type="RefSeq" id="WP_213498214.1">
    <property type="nucleotide sequence ID" value="NZ_CP074694.1"/>
</dbReference>
<dbReference type="GO" id="GO:0006098">
    <property type="term" value="P:pentose-phosphate shunt"/>
    <property type="evidence" value="ECO:0007669"/>
    <property type="project" value="UniProtKB-UniRule"/>
</dbReference>
<comment type="cofactor">
    <cofactor evidence="3">
        <name>Co(2+)</name>
        <dbReference type="ChEBI" id="CHEBI:48828"/>
    </cofactor>
</comment>
<name>A0A8E6B8P1_9BACT</name>
<sequence>MISIAPSILAADFSKLGELVHQVDLGGANRIHVDVMDGHFVPNLSMGPVVVKGLRPITKLPLEVHLMVDNPSRFVDSFLQAGADTLIVHFEVVSDPLPLIQEIRGRGRKVGLAINPGTSVDVLKDYITDIDLALCMTVWPGFGGQSFLPESPERIQKLRELIEKLNPRCELEVDGGVDLQTAPVCVRHGADVLVAGTAIFGSPKGPKLATEQLGRIRAEELE</sequence>
<dbReference type="NCBIfam" id="NF004076">
    <property type="entry name" value="PRK05581.1-4"/>
    <property type="match status" value="1"/>
</dbReference>
<feature type="binding site" evidence="10 14">
    <location>
        <begin position="141"/>
        <end position="144"/>
    </location>
    <ligand>
        <name>substrate</name>
    </ligand>
</feature>
<evidence type="ECO:0000256" key="5">
    <source>
        <dbReference type="ARBA" id="ARBA00001954"/>
    </source>
</evidence>
<feature type="binding site" evidence="10 13">
    <location>
        <position position="174"/>
    </location>
    <ligand>
        <name>a divalent metal cation</name>
        <dbReference type="ChEBI" id="CHEBI:60240"/>
    </ligand>
</feature>
<dbReference type="GO" id="GO:0046872">
    <property type="term" value="F:metal ion binding"/>
    <property type="evidence" value="ECO:0007669"/>
    <property type="project" value="UniProtKB-UniRule"/>
</dbReference>
<dbReference type="SUPFAM" id="SSF51366">
    <property type="entry name" value="Ribulose-phoshate binding barrel"/>
    <property type="match status" value="1"/>
</dbReference>
<evidence type="ECO:0000256" key="1">
    <source>
        <dbReference type="ARBA" id="ARBA00001782"/>
    </source>
</evidence>
<protein>
    <recommendedName>
        <fullName evidence="7 10">Ribulose-phosphate 3-epimerase</fullName>
        <ecNumber evidence="7 10">5.1.3.1</ecNumber>
    </recommendedName>
</protein>
<keyword evidence="13" id="KW-0464">Manganese</keyword>
<keyword evidence="9 10" id="KW-0413">Isomerase</keyword>
<dbReference type="GO" id="GO:0004750">
    <property type="term" value="F:D-ribulose-phosphate 3-epimerase activity"/>
    <property type="evidence" value="ECO:0007669"/>
    <property type="project" value="UniProtKB-UniRule"/>
</dbReference>
<evidence type="ECO:0000256" key="4">
    <source>
        <dbReference type="ARBA" id="ARBA00001947"/>
    </source>
</evidence>
<accession>A0A8E6B8P1</accession>
<dbReference type="InterPro" id="IPR000056">
    <property type="entry name" value="Ribul_P_3_epim-like"/>
</dbReference>
<dbReference type="Pfam" id="PF00834">
    <property type="entry name" value="Ribul_P_3_epim"/>
    <property type="match status" value="1"/>
</dbReference>
<comment type="function">
    <text evidence="10">Catalyzes the reversible epimerization of D-ribulose 5-phosphate to D-xylulose 5-phosphate.</text>
</comment>
<dbReference type="EC" id="5.1.3.1" evidence="7 10"/>
<comment type="cofactor">
    <cofactor evidence="5">
        <name>Fe(2+)</name>
        <dbReference type="ChEBI" id="CHEBI:29033"/>
    </cofactor>
</comment>
<comment type="similarity">
    <text evidence="6 10 11">Belongs to the ribulose-phosphate 3-epimerase family.</text>
</comment>
<dbReference type="GO" id="GO:0019323">
    <property type="term" value="P:pentose catabolic process"/>
    <property type="evidence" value="ECO:0007669"/>
    <property type="project" value="UniProtKB-UniRule"/>
</dbReference>
<feature type="active site" description="Proton donor" evidence="10 12">
    <location>
        <position position="174"/>
    </location>
</feature>
<proteinExistence type="inferred from homology"/>
<comment type="caution">
    <text evidence="10">Lacks conserved residue(s) required for the propagation of feature annotation.</text>
</comment>
<organism evidence="15 16">
    <name type="scientific">Telmatocola sphagniphila</name>
    <dbReference type="NCBI Taxonomy" id="1123043"/>
    <lineage>
        <taxon>Bacteria</taxon>
        <taxon>Pseudomonadati</taxon>
        <taxon>Planctomycetota</taxon>
        <taxon>Planctomycetia</taxon>
        <taxon>Gemmatales</taxon>
        <taxon>Gemmataceae</taxon>
    </lineage>
</organism>
<evidence type="ECO:0000256" key="14">
    <source>
        <dbReference type="PIRSR" id="PIRSR001461-3"/>
    </source>
</evidence>
<evidence type="ECO:0000313" key="16">
    <source>
        <dbReference type="Proteomes" id="UP000676194"/>
    </source>
</evidence>
<keyword evidence="8 10" id="KW-0479">Metal-binding</keyword>
<dbReference type="AlphaFoldDB" id="A0A8E6B8P1"/>
<dbReference type="InterPro" id="IPR026019">
    <property type="entry name" value="Ribul_P_3_epim"/>
</dbReference>
<dbReference type="Gene3D" id="3.20.20.70">
    <property type="entry name" value="Aldolase class I"/>
    <property type="match status" value="1"/>
</dbReference>
<feature type="binding site" evidence="14">
    <location>
        <position position="176"/>
    </location>
    <ligand>
        <name>substrate</name>
    </ligand>
</feature>
<dbReference type="InterPro" id="IPR013785">
    <property type="entry name" value="Aldolase_TIM"/>
</dbReference>
<dbReference type="InterPro" id="IPR011060">
    <property type="entry name" value="RibuloseP-bd_barrel"/>
</dbReference>
<dbReference type="EMBL" id="CP074694">
    <property type="protein sequence ID" value="QVL33324.1"/>
    <property type="molecule type" value="Genomic_DNA"/>
</dbReference>
<keyword evidence="13" id="KW-0170">Cobalt</keyword>
<evidence type="ECO:0000256" key="2">
    <source>
        <dbReference type="ARBA" id="ARBA00001936"/>
    </source>
</evidence>
<feature type="binding site" evidence="10 14">
    <location>
        <position position="7"/>
    </location>
    <ligand>
        <name>substrate</name>
    </ligand>
</feature>
<dbReference type="FunFam" id="3.20.20.70:FF:000004">
    <property type="entry name" value="Ribulose-phosphate 3-epimerase"/>
    <property type="match status" value="1"/>
</dbReference>
<dbReference type="Proteomes" id="UP000676194">
    <property type="component" value="Chromosome"/>
</dbReference>
<dbReference type="NCBIfam" id="TIGR01163">
    <property type="entry name" value="rpe"/>
    <property type="match status" value="1"/>
</dbReference>
<gene>
    <name evidence="10 15" type="primary">rpe</name>
    <name evidence="15" type="ORF">KIH39_05260</name>
</gene>
<dbReference type="GO" id="GO:0005737">
    <property type="term" value="C:cytoplasm"/>
    <property type="evidence" value="ECO:0007669"/>
    <property type="project" value="UniProtKB-ARBA"/>
</dbReference>
<evidence type="ECO:0000256" key="7">
    <source>
        <dbReference type="ARBA" id="ARBA00013188"/>
    </source>
</evidence>
<feature type="binding site" evidence="10 14">
    <location>
        <position position="65"/>
    </location>
    <ligand>
        <name>substrate</name>
    </ligand>
</feature>
<feature type="binding site" evidence="10 13">
    <location>
        <position position="34"/>
    </location>
    <ligand>
        <name>a divalent metal cation</name>
        <dbReference type="ChEBI" id="CHEBI:60240"/>
    </ligand>
</feature>
<dbReference type="PANTHER" id="PTHR11749">
    <property type="entry name" value="RIBULOSE-5-PHOSPHATE-3-EPIMERASE"/>
    <property type="match status" value="1"/>
</dbReference>
<feature type="binding site" evidence="10">
    <location>
        <begin position="174"/>
        <end position="176"/>
    </location>
    <ligand>
        <name>substrate</name>
    </ligand>
</feature>
<feature type="binding site" evidence="14">
    <location>
        <begin position="196"/>
        <end position="197"/>
    </location>
    <ligand>
        <name>substrate</name>
    </ligand>
</feature>
<keyword evidence="13" id="KW-0862">Zinc</keyword>
<evidence type="ECO:0000313" key="15">
    <source>
        <dbReference type="EMBL" id="QVL33324.1"/>
    </source>
</evidence>
<keyword evidence="10 11" id="KW-0119">Carbohydrate metabolism</keyword>
<comment type="cofactor">
    <cofactor evidence="10 13">
        <name>a divalent metal cation</name>
        <dbReference type="ChEBI" id="CHEBI:60240"/>
    </cofactor>
    <text evidence="10 13">Binds 1 divalent metal cation per subunit.</text>
</comment>
<dbReference type="HAMAP" id="MF_02227">
    <property type="entry name" value="RPE"/>
    <property type="match status" value="1"/>
</dbReference>
<evidence type="ECO:0000256" key="9">
    <source>
        <dbReference type="ARBA" id="ARBA00023235"/>
    </source>
</evidence>
<dbReference type="PROSITE" id="PS01085">
    <property type="entry name" value="RIBUL_P_3_EPIMER_1"/>
    <property type="match status" value="1"/>
</dbReference>
<dbReference type="CDD" id="cd00429">
    <property type="entry name" value="RPE"/>
    <property type="match status" value="1"/>
</dbReference>
<evidence type="ECO:0000256" key="6">
    <source>
        <dbReference type="ARBA" id="ARBA00009541"/>
    </source>
</evidence>